<evidence type="ECO:0000256" key="3">
    <source>
        <dbReference type="ARBA" id="ARBA00023015"/>
    </source>
</evidence>
<keyword evidence="5" id="KW-0597">Phosphoprotein</keyword>
<keyword evidence="1" id="KW-0547">Nucleotide-binding</keyword>
<dbReference type="PANTHER" id="PTHR32071">
    <property type="entry name" value="TRANSCRIPTIONAL REGULATORY PROTEIN"/>
    <property type="match status" value="1"/>
</dbReference>
<evidence type="ECO:0000256" key="2">
    <source>
        <dbReference type="ARBA" id="ARBA00022840"/>
    </source>
</evidence>
<dbReference type="CDD" id="cd00009">
    <property type="entry name" value="AAA"/>
    <property type="match status" value="1"/>
</dbReference>
<evidence type="ECO:0000256" key="1">
    <source>
        <dbReference type="ARBA" id="ARBA00022741"/>
    </source>
</evidence>
<accession>A0A3A8HQG1</accession>
<dbReference type="OrthoDB" id="9814761at2"/>
<dbReference type="GO" id="GO:0043565">
    <property type="term" value="F:sequence-specific DNA binding"/>
    <property type="evidence" value="ECO:0007669"/>
    <property type="project" value="InterPro"/>
</dbReference>
<dbReference type="InterPro" id="IPR001789">
    <property type="entry name" value="Sig_transdc_resp-reg_receiver"/>
</dbReference>
<keyword evidence="3" id="KW-0805">Transcription regulation</keyword>
<dbReference type="PROSITE" id="PS50110">
    <property type="entry name" value="RESPONSE_REGULATORY"/>
    <property type="match status" value="1"/>
</dbReference>
<dbReference type="SUPFAM" id="SSF52540">
    <property type="entry name" value="P-loop containing nucleoside triphosphate hydrolases"/>
    <property type="match status" value="1"/>
</dbReference>
<dbReference type="Pfam" id="PF00072">
    <property type="entry name" value="Response_reg"/>
    <property type="match status" value="1"/>
</dbReference>
<dbReference type="PRINTS" id="PR01590">
    <property type="entry name" value="HTHFIS"/>
</dbReference>
<evidence type="ECO:0000259" key="7">
    <source>
        <dbReference type="PROSITE" id="PS50045"/>
    </source>
</evidence>
<dbReference type="GO" id="GO:0006355">
    <property type="term" value="P:regulation of DNA-templated transcription"/>
    <property type="evidence" value="ECO:0007669"/>
    <property type="project" value="InterPro"/>
</dbReference>
<feature type="region of interest" description="Disordered" evidence="6">
    <location>
        <begin position="383"/>
        <end position="416"/>
    </location>
</feature>
<dbReference type="Gene3D" id="1.10.8.60">
    <property type="match status" value="1"/>
</dbReference>
<dbReference type="Gene3D" id="1.10.10.60">
    <property type="entry name" value="Homeodomain-like"/>
    <property type="match status" value="1"/>
</dbReference>
<dbReference type="InterPro" id="IPR003593">
    <property type="entry name" value="AAA+_ATPase"/>
</dbReference>
<feature type="domain" description="Response regulatory" evidence="8">
    <location>
        <begin position="13"/>
        <end position="128"/>
    </location>
</feature>
<dbReference type="InterPro" id="IPR009057">
    <property type="entry name" value="Homeodomain-like_sf"/>
</dbReference>
<evidence type="ECO:0000256" key="6">
    <source>
        <dbReference type="SAM" id="MobiDB-lite"/>
    </source>
</evidence>
<keyword evidence="10" id="KW-1185">Reference proteome</keyword>
<dbReference type="AlphaFoldDB" id="A0A3A8HQG1"/>
<dbReference type="SUPFAM" id="SSF46689">
    <property type="entry name" value="Homeodomain-like"/>
    <property type="match status" value="1"/>
</dbReference>
<dbReference type="EMBL" id="JABFJV010000030">
    <property type="protein sequence ID" value="NOK33139.1"/>
    <property type="molecule type" value="Genomic_DNA"/>
</dbReference>
<comment type="caution">
    <text evidence="9">The sequence shown here is derived from an EMBL/GenBank/DDBJ whole genome shotgun (WGS) entry which is preliminary data.</text>
</comment>
<dbReference type="Gene3D" id="3.40.50.300">
    <property type="entry name" value="P-loop containing nucleotide triphosphate hydrolases"/>
    <property type="match status" value="1"/>
</dbReference>
<dbReference type="GO" id="GO:0005524">
    <property type="term" value="F:ATP binding"/>
    <property type="evidence" value="ECO:0007669"/>
    <property type="project" value="UniProtKB-KW"/>
</dbReference>
<evidence type="ECO:0000313" key="9">
    <source>
        <dbReference type="EMBL" id="NOK33139.1"/>
    </source>
</evidence>
<evidence type="ECO:0000256" key="5">
    <source>
        <dbReference type="PROSITE-ProRule" id="PRU00169"/>
    </source>
</evidence>
<keyword evidence="2" id="KW-0067">ATP-binding</keyword>
<dbReference type="PROSITE" id="PS50045">
    <property type="entry name" value="SIGMA54_INTERACT_4"/>
    <property type="match status" value="1"/>
</dbReference>
<dbReference type="InterPro" id="IPR025944">
    <property type="entry name" value="Sigma_54_int_dom_CS"/>
</dbReference>
<dbReference type="SMART" id="SM00448">
    <property type="entry name" value="REC"/>
    <property type="match status" value="1"/>
</dbReference>
<dbReference type="FunFam" id="3.40.50.300:FF:000006">
    <property type="entry name" value="DNA-binding transcriptional regulator NtrC"/>
    <property type="match status" value="1"/>
</dbReference>
<evidence type="ECO:0000313" key="10">
    <source>
        <dbReference type="Proteomes" id="UP000563426"/>
    </source>
</evidence>
<dbReference type="InterPro" id="IPR002078">
    <property type="entry name" value="Sigma_54_int"/>
</dbReference>
<evidence type="ECO:0000256" key="4">
    <source>
        <dbReference type="ARBA" id="ARBA00023163"/>
    </source>
</evidence>
<dbReference type="PROSITE" id="PS00675">
    <property type="entry name" value="SIGMA54_INTERACT_1"/>
    <property type="match status" value="1"/>
</dbReference>
<feature type="domain" description="Sigma-54 factor interaction" evidence="7">
    <location>
        <begin position="152"/>
        <end position="381"/>
    </location>
</feature>
<dbReference type="SMART" id="SM00382">
    <property type="entry name" value="AAA"/>
    <property type="match status" value="1"/>
</dbReference>
<dbReference type="InterPro" id="IPR058031">
    <property type="entry name" value="AAA_lid_NorR"/>
</dbReference>
<dbReference type="Pfam" id="PF00158">
    <property type="entry name" value="Sigma54_activat"/>
    <property type="match status" value="1"/>
</dbReference>
<dbReference type="InterPro" id="IPR011006">
    <property type="entry name" value="CheY-like_superfamily"/>
</dbReference>
<dbReference type="Proteomes" id="UP000563426">
    <property type="component" value="Unassembled WGS sequence"/>
</dbReference>
<dbReference type="Gene3D" id="3.40.50.2300">
    <property type="match status" value="1"/>
</dbReference>
<dbReference type="PROSITE" id="PS00688">
    <property type="entry name" value="SIGMA54_INTERACT_3"/>
    <property type="match status" value="1"/>
</dbReference>
<sequence>MTALPHEGGPRGHVLVVDDELSMREYLEILLVREGYAVTSVPGVEPARAVLEKDQVDLVISDMKLGTAGSGLDVLRAARSRKEPPEVVLITAFGTPSSAVEAMREGAYDYICKPFDNEELRLLVHKALEKRALRQENSTLKARLLPGLGGLLVGTSPRMRALWQLVEKVAPGRSTVLVTGESGTGKELVARAVHLRGHRAAQPFLPFNCAALNEGVLESELFGHMRGAFTGATHERPGLLVSAGEGTVMLDEVGEMPLSTQVKLLRVLQERKVKPVGSAAEIPFQARVIAATNRRLEAEVKAGRFREDLFYRLNVITLELPPLRERSEDIPPLATHFLSRLAEELGRPGLRFAPETLALMERYAFPGNVRQLQNMVERAATLSDSDVLGPGTLPPSVRGEAEPQARPGDAGEPVLGQGFNLERHLDDHERRHLLAALKQAQGVKTRAAELLGLSFRSFRYRLAKHGLTDELDEPGGTRAG</sequence>
<dbReference type="InterPro" id="IPR025662">
    <property type="entry name" value="Sigma_54_int_dom_ATP-bd_1"/>
</dbReference>
<name>A0A3A8HQG1_9BACT</name>
<organism evidence="9 10">
    <name type="scientific">Corallococcus exercitus</name>
    <dbReference type="NCBI Taxonomy" id="2316736"/>
    <lineage>
        <taxon>Bacteria</taxon>
        <taxon>Pseudomonadati</taxon>
        <taxon>Myxococcota</taxon>
        <taxon>Myxococcia</taxon>
        <taxon>Myxococcales</taxon>
        <taxon>Cystobacterineae</taxon>
        <taxon>Myxococcaceae</taxon>
        <taxon>Corallococcus</taxon>
    </lineage>
</organism>
<keyword evidence="4" id="KW-0804">Transcription</keyword>
<dbReference type="SUPFAM" id="SSF52172">
    <property type="entry name" value="CheY-like"/>
    <property type="match status" value="1"/>
</dbReference>
<proteinExistence type="predicted"/>
<gene>
    <name evidence="9" type="ORF">HMI49_08025</name>
</gene>
<dbReference type="InterPro" id="IPR027417">
    <property type="entry name" value="P-loop_NTPase"/>
</dbReference>
<protein>
    <submittedName>
        <fullName evidence="9">Sigma-54-dependent Fis family transcriptional regulator</fullName>
    </submittedName>
</protein>
<feature type="modified residue" description="4-aspartylphosphate" evidence="5">
    <location>
        <position position="62"/>
    </location>
</feature>
<reference evidence="9 10" key="1">
    <citation type="submission" date="2020-05" db="EMBL/GenBank/DDBJ databases">
        <authorList>
            <person name="Whitworth D."/>
        </authorList>
    </citation>
    <scope>NUCLEOTIDE SEQUENCE [LARGE SCALE GENOMIC DNA]</scope>
    <source>
        <strain evidence="9 10">AB043B</strain>
    </source>
</reference>
<evidence type="ECO:0000259" key="8">
    <source>
        <dbReference type="PROSITE" id="PS50110"/>
    </source>
</evidence>
<dbReference type="Pfam" id="PF25601">
    <property type="entry name" value="AAA_lid_14"/>
    <property type="match status" value="1"/>
</dbReference>
<dbReference type="PANTHER" id="PTHR32071:SF113">
    <property type="entry name" value="ALGINATE BIOSYNTHESIS TRANSCRIPTIONAL REGULATORY PROTEIN ALGB"/>
    <property type="match status" value="1"/>
</dbReference>
<dbReference type="GO" id="GO:0000160">
    <property type="term" value="P:phosphorelay signal transduction system"/>
    <property type="evidence" value="ECO:0007669"/>
    <property type="project" value="InterPro"/>
</dbReference>
<dbReference type="RefSeq" id="WP_120527976.1">
    <property type="nucleotide sequence ID" value="NZ_JABFJV010000030.1"/>
</dbReference>
<dbReference type="InterPro" id="IPR002197">
    <property type="entry name" value="HTH_Fis"/>
</dbReference>
<dbReference type="Pfam" id="PF02954">
    <property type="entry name" value="HTH_8"/>
    <property type="match status" value="1"/>
</dbReference>